<comment type="function">
    <text evidence="7">Interferes with one step of hemostasis (modulation of platelet aggregation, or coagulation cascade, for example).</text>
</comment>
<evidence type="ECO:0000256" key="6">
    <source>
        <dbReference type="ARBA" id="ARBA00023240"/>
    </source>
</evidence>
<evidence type="ECO:0000256" key="3">
    <source>
        <dbReference type="ARBA" id="ARBA00022525"/>
    </source>
</evidence>
<keyword evidence="11" id="KW-0430">Lectin</keyword>
<evidence type="ECO:0000313" key="11">
    <source>
        <dbReference type="EMBL" id="JAS05482.1"/>
    </source>
</evidence>
<evidence type="ECO:0000256" key="4">
    <source>
        <dbReference type="ARBA" id="ARBA00022656"/>
    </source>
</evidence>
<feature type="signal peptide" evidence="9">
    <location>
        <begin position="1"/>
        <end position="23"/>
    </location>
</feature>
<dbReference type="InterPro" id="IPR050111">
    <property type="entry name" value="C-type_lectin/snaclec_domain"/>
</dbReference>
<organism evidence="11">
    <name type="scientific">Sistrurus miliarius barbouri</name>
    <name type="common">Dusky pigmy rattlesnake</name>
    <name type="synonym">Sistrurus barbouri</name>
    <dbReference type="NCBI Taxonomy" id="8759"/>
    <lineage>
        <taxon>Eukaryota</taxon>
        <taxon>Metazoa</taxon>
        <taxon>Chordata</taxon>
        <taxon>Craniata</taxon>
        <taxon>Vertebrata</taxon>
        <taxon>Euteleostomi</taxon>
        <taxon>Lepidosauria</taxon>
        <taxon>Squamata</taxon>
        <taxon>Bifurcata</taxon>
        <taxon>Unidentata</taxon>
        <taxon>Episquamata</taxon>
        <taxon>Toxicofera</taxon>
        <taxon>Serpentes</taxon>
        <taxon>Colubroidea</taxon>
        <taxon>Viperidae</taxon>
        <taxon>Crotalinae</taxon>
        <taxon>Sistrurus</taxon>
    </lineage>
</organism>
<evidence type="ECO:0000256" key="2">
    <source>
        <dbReference type="ARBA" id="ARBA00006747"/>
    </source>
</evidence>
<accession>A0A194AS97</accession>
<proteinExistence type="inferred from homology"/>
<protein>
    <submittedName>
        <fullName evidence="11">C-type lectin 10b</fullName>
    </submittedName>
</protein>
<dbReference type="GO" id="GO:0030246">
    <property type="term" value="F:carbohydrate binding"/>
    <property type="evidence" value="ECO:0007669"/>
    <property type="project" value="UniProtKB-KW"/>
</dbReference>
<dbReference type="Gene3D" id="3.10.100.10">
    <property type="entry name" value="Mannose-Binding Protein A, subunit A"/>
    <property type="match status" value="1"/>
</dbReference>
<keyword evidence="3" id="KW-0964">Secreted</keyword>
<dbReference type="AlphaFoldDB" id="A0A194AS97"/>
<keyword evidence="4" id="KW-0800">Toxin</keyword>
<feature type="domain" description="C-type lectin" evidence="10">
    <location>
        <begin position="32"/>
        <end position="145"/>
    </location>
</feature>
<dbReference type="InterPro" id="IPR018378">
    <property type="entry name" value="C-type_lectin_CS"/>
</dbReference>
<reference evidence="11" key="1">
    <citation type="journal article" date="2015" name="G3 (Bethesda)">
        <title>Post-transcriptional mechanisms contribute little to phenotypic variation in snake venoms.</title>
        <authorList>
            <person name="Rokyta D.R."/>
            <person name="Margres M.J."/>
            <person name="Calvin K."/>
        </authorList>
    </citation>
    <scope>NUCLEOTIDE SEQUENCE</scope>
    <source>
        <strain evidence="11">KW1749</strain>
        <tissue evidence="11">Venom gland</tissue>
    </source>
</reference>
<dbReference type="PROSITE" id="PS00615">
    <property type="entry name" value="C_TYPE_LECTIN_1"/>
    <property type="match status" value="1"/>
</dbReference>
<comment type="subunit">
    <text evidence="8">Heterodimer; disulfide-linked.</text>
</comment>
<dbReference type="PROSITE" id="PS50041">
    <property type="entry name" value="C_TYPE_LECTIN_2"/>
    <property type="match status" value="1"/>
</dbReference>
<evidence type="ECO:0000256" key="1">
    <source>
        <dbReference type="ARBA" id="ARBA00004613"/>
    </source>
</evidence>
<dbReference type="InterPro" id="IPR016186">
    <property type="entry name" value="C-type_lectin-like/link_sf"/>
</dbReference>
<dbReference type="InterPro" id="IPR016187">
    <property type="entry name" value="CTDL_fold"/>
</dbReference>
<dbReference type="FunFam" id="3.10.100.10:FF:000087">
    <property type="entry name" value="Snaclec rhodocetin subunit delta"/>
    <property type="match status" value="1"/>
</dbReference>
<name>A0A194AS97_SISMB</name>
<keyword evidence="6" id="KW-1199">Hemostasis impairing toxin</keyword>
<dbReference type="PANTHER" id="PTHR22803">
    <property type="entry name" value="MANNOSE, PHOSPHOLIPASE, LECTIN RECEPTOR RELATED"/>
    <property type="match status" value="1"/>
</dbReference>
<keyword evidence="5" id="KW-1015">Disulfide bond</keyword>
<sequence>MGRFIFMSFGLLVVFLSLSGTGADCPSDWSSYDQHCYKVFSELKTWDDAESFCYTQHRDSRLASIHSSEEEAFVGKLASQTLKFTSMWIGLKDLWKECKWQWSDDTKLDYKAWTRRPYCTVMVVKTDRIFWFNRGCEKTVSFVCKFQARSGDPAV</sequence>
<evidence type="ECO:0000256" key="7">
    <source>
        <dbReference type="ARBA" id="ARBA00037160"/>
    </source>
</evidence>
<dbReference type="Pfam" id="PF00059">
    <property type="entry name" value="Lectin_C"/>
    <property type="match status" value="1"/>
</dbReference>
<dbReference type="GO" id="GO:0090729">
    <property type="term" value="F:toxin activity"/>
    <property type="evidence" value="ECO:0007669"/>
    <property type="project" value="UniProtKB-KW"/>
</dbReference>
<dbReference type="PRINTS" id="PR01504">
    <property type="entry name" value="PNCREATITSAP"/>
</dbReference>
<comment type="similarity">
    <text evidence="2">Belongs to the snaclec family.</text>
</comment>
<dbReference type="GO" id="GO:0005576">
    <property type="term" value="C:extracellular region"/>
    <property type="evidence" value="ECO:0007669"/>
    <property type="project" value="UniProtKB-SubCell"/>
</dbReference>
<evidence type="ECO:0000256" key="9">
    <source>
        <dbReference type="SAM" id="SignalP"/>
    </source>
</evidence>
<dbReference type="SUPFAM" id="SSF56436">
    <property type="entry name" value="C-type lectin-like"/>
    <property type="match status" value="1"/>
</dbReference>
<keyword evidence="9" id="KW-0732">Signal</keyword>
<dbReference type="SMART" id="SM00034">
    <property type="entry name" value="CLECT"/>
    <property type="match status" value="1"/>
</dbReference>
<dbReference type="InterPro" id="IPR001304">
    <property type="entry name" value="C-type_lectin-like"/>
</dbReference>
<evidence type="ECO:0000256" key="5">
    <source>
        <dbReference type="ARBA" id="ARBA00023157"/>
    </source>
</evidence>
<evidence type="ECO:0000259" key="10">
    <source>
        <dbReference type="PROSITE" id="PS50041"/>
    </source>
</evidence>
<comment type="subcellular location">
    <subcellularLocation>
        <location evidence="1">Secreted</location>
    </subcellularLocation>
</comment>
<evidence type="ECO:0000256" key="8">
    <source>
        <dbReference type="ARBA" id="ARBA00038741"/>
    </source>
</evidence>
<feature type="chain" id="PRO_5008262991" evidence="9">
    <location>
        <begin position="24"/>
        <end position="155"/>
    </location>
</feature>
<dbReference type="EMBL" id="GDBJ01000007">
    <property type="protein sequence ID" value="JAS05482.1"/>
    <property type="molecule type" value="Transcribed_RNA"/>
</dbReference>